<evidence type="ECO:0000313" key="3">
    <source>
        <dbReference type="Proteomes" id="UP000250443"/>
    </source>
</evidence>
<feature type="chain" id="PRO_5015957712" evidence="1">
    <location>
        <begin position="24"/>
        <end position="110"/>
    </location>
</feature>
<feature type="signal peptide" evidence="1">
    <location>
        <begin position="1"/>
        <end position="23"/>
    </location>
</feature>
<dbReference type="GO" id="GO:0016853">
    <property type="term" value="F:isomerase activity"/>
    <property type="evidence" value="ECO:0007669"/>
    <property type="project" value="UniProtKB-KW"/>
</dbReference>
<reference evidence="2 3" key="1">
    <citation type="submission" date="2018-06" db="EMBL/GenBank/DDBJ databases">
        <authorList>
            <consortium name="Pathogen Informatics"/>
            <person name="Doyle S."/>
        </authorList>
    </citation>
    <scope>NUCLEOTIDE SEQUENCE [LARGE SCALE GENOMIC DNA]</scope>
    <source>
        <strain evidence="2 3">NCTC11842</strain>
    </source>
</reference>
<keyword evidence="1" id="KW-0732">Signal</keyword>
<dbReference type="RefSeq" id="WP_112297673.1">
    <property type="nucleotide sequence ID" value="NZ_JBBEFY010000034.1"/>
</dbReference>
<dbReference type="NCBIfam" id="NF041599">
    <property type="entry name" value="reg_PtrA_PA2808"/>
    <property type="match status" value="1"/>
</dbReference>
<dbReference type="Pfam" id="PF10976">
    <property type="entry name" value="DUF2790"/>
    <property type="match status" value="1"/>
</dbReference>
<dbReference type="AlphaFoldDB" id="A0A2X2CA72"/>
<dbReference type="Proteomes" id="UP000250443">
    <property type="component" value="Unassembled WGS sequence"/>
</dbReference>
<dbReference type="Gene3D" id="2.30.140.50">
    <property type="entry name" value="Protein of unknown function DUF2790"/>
    <property type="match status" value="1"/>
</dbReference>
<organism evidence="2 3">
    <name type="scientific">Pseudomonas luteola</name>
    <dbReference type="NCBI Taxonomy" id="47886"/>
    <lineage>
        <taxon>Bacteria</taxon>
        <taxon>Pseudomonadati</taxon>
        <taxon>Pseudomonadota</taxon>
        <taxon>Gammaproteobacteria</taxon>
        <taxon>Pseudomonadales</taxon>
        <taxon>Pseudomonadaceae</taxon>
        <taxon>Pseudomonas</taxon>
    </lineage>
</organism>
<accession>A0A2X2CA72</accession>
<sequence length="110" mass="12106">MPTYLAKIFTASLLMALPLAALADNGGERVFNRMQQARVHVLQNNLSKLSEVERVEYQYGMKLDIQEVLFIGSNGSGCGVQPAEMVYKDAAGDVKAISYRTLGLYCSNQN</sequence>
<name>A0A2X2CA72_PSELU</name>
<dbReference type="EMBL" id="UAUF01000010">
    <property type="protein sequence ID" value="SPZ05027.1"/>
    <property type="molecule type" value="Genomic_DNA"/>
</dbReference>
<protein>
    <submittedName>
        <fullName evidence="2">Topoisomerase II</fullName>
    </submittedName>
</protein>
<dbReference type="InterPro" id="IPR021245">
    <property type="entry name" value="DUF2790"/>
</dbReference>
<gene>
    <name evidence="2" type="ORF">NCTC11842_01547</name>
</gene>
<keyword evidence="2" id="KW-0413">Isomerase</keyword>
<evidence type="ECO:0000313" key="2">
    <source>
        <dbReference type="EMBL" id="SPZ05027.1"/>
    </source>
</evidence>
<evidence type="ECO:0000256" key="1">
    <source>
        <dbReference type="SAM" id="SignalP"/>
    </source>
</evidence>
<proteinExistence type="predicted"/>